<gene>
    <name evidence="1" type="ORF">F4V44_18630</name>
</gene>
<comment type="caution">
    <text evidence="1">The sequence shown here is derived from an EMBL/GenBank/DDBJ whole genome shotgun (WGS) entry which is preliminary data.</text>
</comment>
<accession>A0A5J5HJU8</accession>
<sequence>MIEIGEILSICDTSNLKQEVKVMGTINMEKTKYIAVSFVKELFEGTTDYIDIYILKLDRDGELIGLENNEEFDRVSSAFKDIMK</sequence>
<evidence type="ECO:0000313" key="1">
    <source>
        <dbReference type="EMBL" id="KAA9020507.1"/>
    </source>
</evidence>
<proteinExistence type="predicted"/>
<name>A0A5J5HJU8_9BACI</name>
<dbReference type="EMBL" id="VYKL01000029">
    <property type="protein sequence ID" value="KAA9020507.1"/>
    <property type="molecule type" value="Genomic_DNA"/>
</dbReference>
<dbReference type="Proteomes" id="UP000326671">
    <property type="component" value="Unassembled WGS sequence"/>
</dbReference>
<dbReference type="Pfam" id="PF06949">
    <property type="entry name" value="DUF1292"/>
    <property type="match status" value="1"/>
</dbReference>
<keyword evidence="2" id="KW-1185">Reference proteome</keyword>
<dbReference type="InterPro" id="IPR009711">
    <property type="entry name" value="UPF0473"/>
</dbReference>
<evidence type="ECO:0000313" key="2">
    <source>
        <dbReference type="Proteomes" id="UP000326671"/>
    </source>
</evidence>
<dbReference type="RefSeq" id="WP_150441526.1">
    <property type="nucleotide sequence ID" value="NZ_VYKL01000029.1"/>
</dbReference>
<dbReference type="AlphaFoldDB" id="A0A5J5HJU8"/>
<dbReference type="OrthoDB" id="2626955at2"/>
<protein>
    <submittedName>
        <fullName evidence="1">DUF1292 domain-containing protein</fullName>
    </submittedName>
</protein>
<organism evidence="1 2">
    <name type="scientific">Niallia endozanthoxylica</name>
    <dbReference type="NCBI Taxonomy" id="2036016"/>
    <lineage>
        <taxon>Bacteria</taxon>
        <taxon>Bacillati</taxon>
        <taxon>Bacillota</taxon>
        <taxon>Bacilli</taxon>
        <taxon>Bacillales</taxon>
        <taxon>Bacillaceae</taxon>
        <taxon>Niallia</taxon>
    </lineage>
</organism>
<reference evidence="1 2" key="1">
    <citation type="submission" date="2019-09" db="EMBL/GenBank/DDBJ databases">
        <title>Whole genome sequences of isolates from the Mars Exploration Rovers.</title>
        <authorList>
            <person name="Seuylemezian A."/>
            <person name="Vaishampayan P."/>
        </authorList>
    </citation>
    <scope>NUCLEOTIDE SEQUENCE [LARGE SCALE GENOMIC DNA]</scope>
    <source>
        <strain evidence="1 2">MER_TA_151</strain>
    </source>
</reference>